<comment type="function">
    <text evidence="1">Site-specific tyrosine recombinase, which acts by catalyzing the cutting and rejoining of the recombining DNA molecules.</text>
</comment>
<dbReference type="AlphaFoldDB" id="A0A1V4SWR5"/>
<dbReference type="InterPro" id="IPR013762">
    <property type="entry name" value="Integrase-like_cat_sf"/>
</dbReference>
<dbReference type="GO" id="GO:0003677">
    <property type="term" value="F:DNA binding"/>
    <property type="evidence" value="ECO:0007669"/>
    <property type="project" value="UniProtKB-UniRule"/>
</dbReference>
<dbReference type="Proteomes" id="UP000191448">
    <property type="component" value="Unassembled WGS sequence"/>
</dbReference>
<name>A0A1V4SWR5_9CLOT</name>
<dbReference type="GO" id="GO:0006310">
    <property type="term" value="P:DNA recombination"/>
    <property type="evidence" value="ECO:0007669"/>
    <property type="project" value="UniProtKB-KW"/>
</dbReference>
<dbReference type="SUPFAM" id="SSF56349">
    <property type="entry name" value="DNA breaking-rejoining enzymes"/>
    <property type="match status" value="1"/>
</dbReference>
<evidence type="ECO:0000313" key="10">
    <source>
        <dbReference type="Proteomes" id="UP000191448"/>
    </source>
</evidence>
<dbReference type="InterPro" id="IPR010998">
    <property type="entry name" value="Integrase_recombinase_N"/>
</dbReference>
<dbReference type="CDD" id="cd00397">
    <property type="entry name" value="DNA_BRE_C"/>
    <property type="match status" value="1"/>
</dbReference>
<keyword evidence="3" id="KW-0229">DNA integration</keyword>
<dbReference type="Pfam" id="PF02899">
    <property type="entry name" value="Phage_int_SAM_1"/>
    <property type="match status" value="1"/>
</dbReference>
<reference evidence="9 10" key="1">
    <citation type="submission" date="2016-02" db="EMBL/GenBank/DDBJ databases">
        <title>Genome sequence of Clostridium thermobutyricum DSM 4928.</title>
        <authorList>
            <person name="Poehlein A."/>
            <person name="Daniel R."/>
        </authorList>
    </citation>
    <scope>NUCLEOTIDE SEQUENCE [LARGE SCALE GENOMIC DNA]</scope>
    <source>
        <strain evidence="9 10">DSM 4928</strain>
    </source>
</reference>
<gene>
    <name evidence="9" type="primary">xerC_2</name>
    <name evidence="9" type="ORF">CLTHE_14330</name>
</gene>
<keyword evidence="4 6" id="KW-0238">DNA-binding</keyword>
<dbReference type="InterPro" id="IPR002104">
    <property type="entry name" value="Integrase_catalytic"/>
</dbReference>
<keyword evidence="5" id="KW-0233">DNA recombination</keyword>
<dbReference type="InterPro" id="IPR011010">
    <property type="entry name" value="DNA_brk_join_enz"/>
</dbReference>
<evidence type="ECO:0000256" key="3">
    <source>
        <dbReference type="ARBA" id="ARBA00022908"/>
    </source>
</evidence>
<dbReference type="PANTHER" id="PTHR30349">
    <property type="entry name" value="PHAGE INTEGRASE-RELATED"/>
    <property type="match status" value="1"/>
</dbReference>
<sequence length="334" mass="40106">MPKIIKKNKDIVYYIQNFIDFCKYKELSTKTIKSYYQTLTLFAKYLEEEKEILDIQKVNKEIVEEYIEFTKSRGKYSYVADEKSIETTYQNNRRDLGDEISAATLNNYLRNIKVFFNFLYDNDFIKYNDVKKVKHIKTKRVIKEQLTDDEYKKLVKSLDITNFHEYRDYVIIQLIFDTGMRLGECLSLEIENIDLINKTIFLSAEVTKGKKDRYVFFSQKMKELLGRWIRYKDAIQENDLIFPTQRTNRMLTASNFERNFRIYLKRARIKKKITPHTLRNNFGRRFLLNGGDIFMLSKILGHSSVTVTEKAYLDLTTEDIRRKYRKYSPLENMN</sequence>
<feature type="domain" description="Tyr recombinase" evidence="7">
    <location>
        <begin position="141"/>
        <end position="325"/>
    </location>
</feature>
<evidence type="ECO:0000256" key="5">
    <source>
        <dbReference type="ARBA" id="ARBA00023172"/>
    </source>
</evidence>
<evidence type="ECO:0000259" key="8">
    <source>
        <dbReference type="PROSITE" id="PS51900"/>
    </source>
</evidence>
<feature type="domain" description="Core-binding (CB)" evidence="8">
    <location>
        <begin position="9"/>
        <end position="120"/>
    </location>
</feature>
<evidence type="ECO:0000256" key="4">
    <source>
        <dbReference type="ARBA" id="ARBA00023125"/>
    </source>
</evidence>
<comment type="caution">
    <text evidence="9">The sequence shown here is derived from an EMBL/GenBank/DDBJ whole genome shotgun (WGS) entry which is preliminary data.</text>
</comment>
<comment type="similarity">
    <text evidence="2">Belongs to the 'phage' integrase family.</text>
</comment>
<dbReference type="PROSITE" id="PS51900">
    <property type="entry name" value="CB"/>
    <property type="match status" value="1"/>
</dbReference>
<accession>A0A1V4SWR5</accession>
<evidence type="ECO:0000313" key="9">
    <source>
        <dbReference type="EMBL" id="OPX47862.1"/>
    </source>
</evidence>
<organism evidence="9 10">
    <name type="scientific">Clostridium thermobutyricum DSM 4928</name>
    <dbReference type="NCBI Taxonomy" id="1121339"/>
    <lineage>
        <taxon>Bacteria</taxon>
        <taxon>Bacillati</taxon>
        <taxon>Bacillota</taxon>
        <taxon>Clostridia</taxon>
        <taxon>Eubacteriales</taxon>
        <taxon>Clostridiaceae</taxon>
        <taxon>Clostridium</taxon>
    </lineage>
</organism>
<dbReference type="Pfam" id="PF00589">
    <property type="entry name" value="Phage_integrase"/>
    <property type="match status" value="1"/>
</dbReference>
<dbReference type="EMBL" id="LTAY01000037">
    <property type="protein sequence ID" value="OPX47862.1"/>
    <property type="molecule type" value="Genomic_DNA"/>
</dbReference>
<evidence type="ECO:0000259" key="7">
    <source>
        <dbReference type="PROSITE" id="PS51898"/>
    </source>
</evidence>
<dbReference type="RefSeq" id="WP_080022646.1">
    <property type="nucleotide sequence ID" value="NZ_LTAY01000037.1"/>
</dbReference>
<dbReference type="InterPro" id="IPR004107">
    <property type="entry name" value="Integrase_SAM-like_N"/>
</dbReference>
<protein>
    <submittedName>
        <fullName evidence="9">Tyrosine recombinase XerC</fullName>
    </submittedName>
</protein>
<proteinExistence type="inferred from homology"/>
<evidence type="ECO:0000256" key="2">
    <source>
        <dbReference type="ARBA" id="ARBA00008857"/>
    </source>
</evidence>
<dbReference type="Gene3D" id="1.10.443.10">
    <property type="entry name" value="Intergrase catalytic core"/>
    <property type="match status" value="1"/>
</dbReference>
<dbReference type="Gene3D" id="1.10.150.130">
    <property type="match status" value="1"/>
</dbReference>
<dbReference type="InterPro" id="IPR050090">
    <property type="entry name" value="Tyrosine_recombinase_XerCD"/>
</dbReference>
<dbReference type="GO" id="GO:0015074">
    <property type="term" value="P:DNA integration"/>
    <property type="evidence" value="ECO:0007669"/>
    <property type="project" value="InterPro"/>
</dbReference>
<evidence type="ECO:0000256" key="6">
    <source>
        <dbReference type="PROSITE-ProRule" id="PRU01248"/>
    </source>
</evidence>
<dbReference type="PANTHER" id="PTHR30349:SF64">
    <property type="entry name" value="PROPHAGE INTEGRASE INTD-RELATED"/>
    <property type="match status" value="1"/>
</dbReference>
<dbReference type="OrthoDB" id="9785687at2"/>
<dbReference type="InterPro" id="IPR044068">
    <property type="entry name" value="CB"/>
</dbReference>
<dbReference type="PROSITE" id="PS51898">
    <property type="entry name" value="TYR_RECOMBINASE"/>
    <property type="match status" value="1"/>
</dbReference>
<evidence type="ECO:0000256" key="1">
    <source>
        <dbReference type="ARBA" id="ARBA00003283"/>
    </source>
</evidence>